<dbReference type="PROSITE" id="PS01095">
    <property type="entry name" value="GH18_1"/>
    <property type="match status" value="1"/>
</dbReference>
<feature type="region of interest" description="Disordered" evidence="13">
    <location>
        <begin position="773"/>
        <end position="903"/>
    </location>
</feature>
<reference evidence="17" key="1">
    <citation type="submission" date="2005-10" db="EMBL/GenBank/DDBJ databases">
        <authorList>
            <person name="Loftus B.J."/>
            <person name="Nene V.M."/>
            <person name="Hannick L.I."/>
            <person name="Bidwell S."/>
            <person name="Haas B."/>
            <person name="Amedeo P."/>
            <person name="Orvis J."/>
            <person name="Wortman J.R."/>
            <person name="White O.R."/>
            <person name="Salzberg S."/>
            <person name="Shumway M."/>
            <person name="Koo H."/>
            <person name="Zhao Y."/>
            <person name="Holmes M."/>
            <person name="Miller J."/>
            <person name="Schatz M."/>
            <person name="Pop M."/>
            <person name="Pai G."/>
            <person name="Utterback T."/>
            <person name="Rogers Y.-H."/>
            <person name="Kravitz S."/>
            <person name="Fraser C.M."/>
        </authorList>
    </citation>
    <scope>NUCLEOTIDE SEQUENCE</scope>
    <source>
        <strain evidence="17">Liverpool</strain>
    </source>
</reference>
<feature type="signal peptide" evidence="14">
    <location>
        <begin position="1"/>
        <end position="38"/>
    </location>
</feature>
<dbReference type="InterPro" id="IPR002557">
    <property type="entry name" value="Chitin-bd_dom"/>
</dbReference>
<dbReference type="Pfam" id="PF01607">
    <property type="entry name" value="CBM_14"/>
    <property type="match status" value="1"/>
</dbReference>
<feature type="compositionally biased region" description="Polar residues" evidence="13">
    <location>
        <begin position="2181"/>
        <end position="2193"/>
    </location>
</feature>
<dbReference type="InterPro" id="IPR050314">
    <property type="entry name" value="Glycosyl_Hydrlase_18"/>
</dbReference>
<proteinExistence type="inferred from homology"/>
<accession>Q16M05</accession>
<feature type="compositionally biased region" description="Polar residues" evidence="13">
    <location>
        <begin position="1925"/>
        <end position="1937"/>
    </location>
</feature>
<dbReference type="HOGENOM" id="CLU_000261_0_0_1"/>
<feature type="region of interest" description="Disordered" evidence="13">
    <location>
        <begin position="717"/>
        <end position="752"/>
    </location>
</feature>
<dbReference type="GO" id="GO:0008061">
    <property type="term" value="F:chitin binding"/>
    <property type="evidence" value="ECO:0007669"/>
    <property type="project" value="UniProtKB-KW"/>
</dbReference>
<feature type="compositionally biased region" description="Low complexity" evidence="13">
    <location>
        <begin position="1090"/>
        <end position="1107"/>
    </location>
</feature>
<dbReference type="PANTHER" id="PTHR11177:SF399">
    <property type="entry name" value="CHITINASE 6, ISOFORM C"/>
    <property type="match status" value="1"/>
</dbReference>
<dbReference type="GO" id="GO:0005576">
    <property type="term" value="C:extracellular region"/>
    <property type="evidence" value="ECO:0007669"/>
    <property type="project" value="InterPro"/>
</dbReference>
<dbReference type="SMART" id="SM00494">
    <property type="entry name" value="ChtBD2"/>
    <property type="match status" value="1"/>
</dbReference>
<evidence type="ECO:0000256" key="12">
    <source>
        <dbReference type="RuleBase" id="RU000489"/>
    </source>
</evidence>
<dbReference type="Proteomes" id="UP000682892">
    <property type="component" value="Unassembled WGS sequence"/>
</dbReference>
<feature type="compositionally biased region" description="Polar residues" evidence="13">
    <location>
        <begin position="717"/>
        <end position="727"/>
    </location>
</feature>
<feature type="region of interest" description="Disordered" evidence="13">
    <location>
        <begin position="576"/>
        <end position="597"/>
    </location>
</feature>
<dbReference type="Gene3D" id="2.170.140.10">
    <property type="entry name" value="Chitin binding domain"/>
    <property type="match status" value="1"/>
</dbReference>
<dbReference type="GO" id="GO:0008843">
    <property type="term" value="F:endochitinase activity"/>
    <property type="evidence" value="ECO:0007669"/>
    <property type="project" value="UniProtKB-EC"/>
</dbReference>
<dbReference type="PhylomeDB" id="Q16M05"/>
<dbReference type="Pfam" id="PF00704">
    <property type="entry name" value="Glyco_hydro_18"/>
    <property type="match status" value="1"/>
</dbReference>
<evidence type="ECO:0000256" key="2">
    <source>
        <dbReference type="ARBA" id="ARBA00009121"/>
    </source>
</evidence>
<feature type="region of interest" description="Disordered" evidence="13">
    <location>
        <begin position="2777"/>
        <end position="2800"/>
    </location>
</feature>
<feature type="compositionally biased region" description="Low complexity" evidence="13">
    <location>
        <begin position="1298"/>
        <end position="1319"/>
    </location>
</feature>
<feature type="region of interest" description="Disordered" evidence="13">
    <location>
        <begin position="2132"/>
        <end position="2214"/>
    </location>
</feature>
<feature type="chain" id="PRO_5014307201" description="chitinase" evidence="14">
    <location>
        <begin position="39"/>
        <end position="2816"/>
    </location>
</feature>
<keyword evidence="8" id="KW-1015">Disulfide bond</keyword>
<feature type="compositionally biased region" description="Polar residues" evidence="13">
    <location>
        <begin position="800"/>
        <end position="814"/>
    </location>
</feature>
<evidence type="ECO:0000256" key="3">
    <source>
        <dbReference type="ARBA" id="ARBA00012729"/>
    </source>
</evidence>
<evidence type="ECO:0000313" key="18">
    <source>
        <dbReference type="Proteomes" id="UP000682892"/>
    </source>
</evidence>
<feature type="region of interest" description="Disordered" evidence="13">
    <location>
        <begin position="2540"/>
        <end position="2562"/>
    </location>
</feature>
<dbReference type="PROSITE" id="PS50940">
    <property type="entry name" value="CHIT_BIND_II"/>
    <property type="match status" value="1"/>
</dbReference>
<feature type="compositionally biased region" description="Polar residues" evidence="13">
    <location>
        <begin position="1074"/>
        <end position="1087"/>
    </location>
</feature>
<feature type="domain" description="GH18" evidence="16">
    <location>
        <begin position="43"/>
        <end position="420"/>
    </location>
</feature>
<feature type="compositionally biased region" description="Basic and acidic residues" evidence="13">
    <location>
        <begin position="2011"/>
        <end position="2025"/>
    </location>
</feature>
<dbReference type="InterPro" id="IPR036508">
    <property type="entry name" value="Chitin-bd_dom_sf"/>
</dbReference>
<evidence type="ECO:0000256" key="6">
    <source>
        <dbReference type="ARBA" id="ARBA00022801"/>
    </source>
</evidence>
<evidence type="ECO:0000256" key="13">
    <source>
        <dbReference type="SAM" id="MobiDB-lite"/>
    </source>
</evidence>
<feature type="compositionally biased region" description="Polar residues" evidence="13">
    <location>
        <begin position="847"/>
        <end position="861"/>
    </location>
</feature>
<dbReference type="SUPFAM" id="SSF54556">
    <property type="entry name" value="Chitinase insertion domain"/>
    <property type="match status" value="1"/>
</dbReference>
<feature type="compositionally biased region" description="Low complexity" evidence="13">
    <location>
        <begin position="1171"/>
        <end position="1183"/>
    </location>
</feature>
<feature type="compositionally biased region" description="Low complexity" evidence="13">
    <location>
        <begin position="1253"/>
        <end position="1276"/>
    </location>
</feature>
<dbReference type="Gene3D" id="3.20.20.80">
    <property type="entry name" value="Glycosidases"/>
    <property type="match status" value="2"/>
</dbReference>
<feature type="compositionally biased region" description="Polar residues" evidence="13">
    <location>
        <begin position="1857"/>
        <end position="1896"/>
    </location>
</feature>
<feature type="compositionally biased region" description="Acidic residues" evidence="13">
    <location>
        <begin position="2553"/>
        <end position="2562"/>
    </location>
</feature>
<feature type="compositionally biased region" description="Low complexity" evidence="13">
    <location>
        <begin position="1685"/>
        <end position="1701"/>
    </location>
</feature>
<evidence type="ECO:0000256" key="14">
    <source>
        <dbReference type="SAM" id="SignalP"/>
    </source>
</evidence>
<dbReference type="SUPFAM" id="SSF51445">
    <property type="entry name" value="(Trans)glycosidases"/>
    <property type="match status" value="1"/>
</dbReference>
<evidence type="ECO:0000313" key="17">
    <source>
        <dbReference type="EMBL" id="EAT35358.1"/>
    </source>
</evidence>
<dbReference type="STRING" id="7159.Q16M05"/>
<dbReference type="InterPro" id="IPR017853">
    <property type="entry name" value="GH"/>
</dbReference>
<feature type="region of interest" description="Disordered" evidence="13">
    <location>
        <begin position="938"/>
        <end position="972"/>
    </location>
</feature>
<organism evidence="17 18">
    <name type="scientific">Aedes aegypti</name>
    <name type="common">Yellowfever mosquito</name>
    <name type="synonym">Culex aegypti</name>
    <dbReference type="NCBI Taxonomy" id="7159"/>
    <lineage>
        <taxon>Eukaryota</taxon>
        <taxon>Metazoa</taxon>
        <taxon>Ecdysozoa</taxon>
        <taxon>Arthropoda</taxon>
        <taxon>Hexapoda</taxon>
        <taxon>Insecta</taxon>
        <taxon>Pterygota</taxon>
        <taxon>Neoptera</taxon>
        <taxon>Endopterygota</taxon>
        <taxon>Diptera</taxon>
        <taxon>Nematocera</taxon>
        <taxon>Culicoidea</taxon>
        <taxon>Culicidae</taxon>
        <taxon>Culicinae</taxon>
        <taxon>Aedini</taxon>
        <taxon>Aedes</taxon>
        <taxon>Stegomyia</taxon>
    </lineage>
</organism>
<evidence type="ECO:0000256" key="11">
    <source>
        <dbReference type="ARBA" id="ARBA00023326"/>
    </source>
</evidence>
<dbReference type="InterPro" id="IPR029070">
    <property type="entry name" value="Chitinase_insertion_sf"/>
</dbReference>
<comment type="similarity">
    <text evidence="2">Belongs to the glycosyl hydrolase 18 family. Chitinase class II subfamily.</text>
</comment>
<feature type="region of interest" description="Disordered" evidence="13">
    <location>
        <begin position="2576"/>
        <end position="2620"/>
    </location>
</feature>
<feature type="compositionally biased region" description="Basic and acidic residues" evidence="13">
    <location>
        <begin position="1660"/>
        <end position="1670"/>
    </location>
</feature>
<dbReference type="SMR" id="Q16M05"/>
<keyword evidence="9" id="KW-0119">Carbohydrate metabolism</keyword>
<feature type="compositionally biased region" description="Low complexity" evidence="13">
    <location>
        <begin position="1553"/>
        <end position="1568"/>
    </location>
</feature>
<feature type="compositionally biased region" description="Low complexity" evidence="13">
    <location>
        <begin position="1942"/>
        <end position="1954"/>
    </location>
</feature>
<feature type="region of interest" description="Disordered" evidence="13">
    <location>
        <begin position="1158"/>
        <end position="1184"/>
    </location>
</feature>
<keyword evidence="10 12" id="KW-0326">Glycosidase</keyword>
<dbReference type="FunFam" id="3.10.50.10:FF:000004">
    <property type="entry name" value="Chitinase 5"/>
    <property type="match status" value="1"/>
</dbReference>
<feature type="region of interest" description="Disordered" evidence="13">
    <location>
        <begin position="1043"/>
        <end position="1114"/>
    </location>
</feature>
<dbReference type="eggNOG" id="KOG2806">
    <property type="taxonomic scope" value="Eukaryota"/>
</dbReference>
<feature type="compositionally biased region" description="Low complexity" evidence="13">
    <location>
        <begin position="1773"/>
        <end position="1783"/>
    </location>
</feature>
<evidence type="ECO:0000256" key="7">
    <source>
        <dbReference type="ARBA" id="ARBA00023024"/>
    </source>
</evidence>
<feature type="compositionally biased region" description="Basic and acidic residues" evidence="13">
    <location>
        <begin position="2779"/>
        <end position="2800"/>
    </location>
</feature>
<name>Q16M05_AEDAE</name>
<dbReference type="InterPro" id="IPR011583">
    <property type="entry name" value="Chitinase_II/V-like_cat"/>
</dbReference>
<dbReference type="VEuPathDB" id="VectorBase:AAEL025784"/>
<feature type="region of interest" description="Disordered" evidence="13">
    <location>
        <begin position="2267"/>
        <end position="2287"/>
    </location>
</feature>
<sequence length="2816" mass="311720">MITVLISIQNLQRGAATWLFLVLTTTVTLLAAPRSASAAENNQRVVCYYTNWSVYRPGTAKFNPQNINPYLCTHLIYSFGGFTKENALKPYDKYQDIEQGGFAKFTGLKTYNKNLKTMLAIGGWNEGSSRFSPLVADSERRSQFVKNTIKFLRQNHFDGLDLDWEYPAFRDGSKPKDRENYAQLVQELREEFERESSKTGRPRLLLTMAVPAGIEYIEKGYDVAKLNKYLDWFNLLTYDYHSAYEPAVNHHSPLYSLEEPSEYNFDTELNIDYSIKFYLNAGADRDKLVLGIPTYGRSYTLYNPDATEIGSPADGPGEQGDATREKGYLAYYEICTAVKEDPDWTVVQPNPNAMGPYAFKGNQWVGYDDEAIARKKAKYVAENGLGGIMFWSIDNDDFRGTCHGKPYPIIEAAKETLLASTDIGANDIAAPSRPRKPSRSRSRPGTTSRNRLTTDNNNEIKSSFKSSQGRKNSRPAPRATTTTTTTTTTEGSLYIGGRTTTPQPPTTPDPGADFKCTDEGFFPHPRDCKKYFWCLDAPALGLVAHQFTCPSGLVFNKLADSCDYARNVVCAKTAPSTTTTSTSTTTSTTTTTTPAPRSRVTISTTRNNFFNRALTTTTTTEPPIEIDYSDEEEDEVQPEEDPKVIKELIALIKKVGGIEELERQLQAQEDGSIVLKDEKADQISTTQSTISKSLYERVLSRAGNGLQKFRPALTFTQTDKSGSTENKYSSVVRNSNTNSYTNSRVAPQNDGIEQLPEFEGVFKERPKYVTLNRARPTKASVEDDADDRYGEEPYEEEENQPSTFATKRPTSSPKYVSIRRQRPTTASDADEDEEEENAPVQQQQQQYSSVNRNRFRQTTTEEPVDEVERVPSRYNTIERRRATAQYNRLQEGDKDDVGTDSSLLVPSTDYETIYTTSSTTDAPEQFITYSTRQYASVERSSTTEATPQTGGPSATDLTQSIPTTTTTTANENNVQYFNTDLQTDLPERDGPVDTVSDLDLSRTADSDSLTTDDAVTVDYSKNEPTYEVTTLLNLGESVTGSSVSELETSEFSSSVGTSGDSVNPRVQEGEDQSKLLTTSQPAATTYGNEVPTTAVSPTTTATVSSTSEKLIGTNDEQSNSIYKFPSRTRKTTTTASPLEVVTNKQEFELTQTQAAPRPFGGAVRRTRPTRRPTSSAATTTSAPEDFTTLRSVKVSYANSQRFDLSARRRSGVAGSTPVAVNPSNNEVGIASDSLVTDPSPRPTRTRGFRGRVRFGPSTESSSIPTESASIASVASAEPTRRRQQSSDSFARNRFSLNRASSRATTEATSSATERFTTTEQPVEQSTARASLRRLNFNQYSGRTSTEPTTTTTVEPEIETDSPVINLQVKSHTGIDEDLFKTQERILLTLGTALQYGFSNRNELNSRRIQDSEPKLVKGTVENSPITNVIRERPTVKSRSQDTIDNQLAEDINEMATEPVFVSTSERASPVYESTVSDQERTIDYTTVYSVNPAEVETTTPAQRKFFTTLRGRSSSTTTESNDTTLKVVLSEVNTNKTFIPGKVRPTRPGRFRTTTTATSSETINEASTLRSKFPPRKTFVTPSTNAIANEAADKPSRRPSPFIRRQRPTPASATSSIATSESSPDTENSETTEKAPGISTTVSRRRLGRRKLTTTASTEKPMEEVHRERPAGFTRRQRLPFGRSTTAETPTTAQRAATTTTSEPFTAEPTYPDSAVGNSDFTTVISDVSNEIESTFITNEVLTSENFLRQQLPESQELNNSEETTELLSTVVTAEPATETAPTRQQSKRPVQRFNDSQQIESEVVPSRSPNRAFGAPRRKFGASTTTTTEAPEVSTIKKFIPSRQNRPSFSLARARASSTTENPSEQDQPEQSVASSTARSFSPTRRRNQLNFGARTSTTAASAGEDVEVSSSRPLTPTRRRPTFNASRTPRPQSFEDSFDKASAAPAVAKPSAGRVSRPSSALLPRRPNLFARTTTTTTEAYTEFETDEKTTLEEESSGERYGPSTRGYSEIRRPSSSEERDGVTGRYSAEVEDSENEVQRQGKKLFGQLGSGNNNLDDEGRSRERGSAEVVGFRRPGPRIVGSGGRVQAPRNNTRFIFHNKEEGSSTTARAITTRARRIFGNVAGYKPGNGTSASVSPSGGATTAKPKLTTRGRPVFGRSRSTTASGASGEDKVVAQRVNESQQGAVTTRRYQPKKPTRKPSFTTVSLPVGGSRTRTNLSSLFNRNQPVVLTTTEQSSDLIQPETTIPSVESQTPAILSVLPIEQSAPSQPTTTPTTLDSENEIENTTSYEDTINTVRTTTEYYTASDETLYTTLNTADTIYTINDNIDIDDVNVLQERSRTSTTTVRPTTLYHVFSIDKESESMPSSTEIYRTEEQEIELPSTNKTDKLVEIHRVVEIYTKNTSNPDEIPVMQKLGEINRKIIIRLVEPKNKTVADTEEDKEKKSRTLVFADNIFNVETSTIPLEGLFDADKDGRTGRTEFQTTELNMEDDLTTVAPQVEIERISSVDFGSTERDQEELVTITPLIAETERYTQVTTSPLKPDTERSVDFEDTTVNEEEQSTDYYADELPTTVPVQSSTTTTSTTTTTTEEPTTVPPTEIPVSSSTQVVHNAETKKKYTKRPKTTVYRPQLDFIYTNENSSEDEPAVAVEQVTEPLPSTSTQKVQSTSRKYVPSVALRSGDGLSFPPVTKVDFNIKYVLPVFKPDLVSELKIESKNDKYSVPLSSLYHPDFITKSVSGEQRQERQYSPVYRPELDNDELTRALTSDPDPVALEAASLDREILGDRSTNDSESEERLEVRSIPSYFYRRAGEVS</sequence>
<feature type="compositionally biased region" description="Basic residues" evidence="13">
    <location>
        <begin position="1643"/>
        <end position="1652"/>
    </location>
</feature>
<evidence type="ECO:0000256" key="5">
    <source>
        <dbReference type="ARBA" id="ARBA00022729"/>
    </source>
</evidence>
<evidence type="ECO:0000256" key="10">
    <source>
        <dbReference type="ARBA" id="ARBA00023295"/>
    </source>
</evidence>
<dbReference type="PaxDb" id="7159-AAEL012467-PA"/>
<feature type="region of interest" description="Disordered" evidence="13">
    <location>
        <begin position="1539"/>
        <end position="1718"/>
    </location>
</feature>
<dbReference type="SUPFAM" id="SSF57625">
    <property type="entry name" value="Invertebrate chitin-binding proteins"/>
    <property type="match status" value="1"/>
</dbReference>
<feature type="compositionally biased region" description="Polar residues" evidence="13">
    <location>
        <begin position="2132"/>
        <end position="2144"/>
    </location>
</feature>
<dbReference type="SMART" id="SM00636">
    <property type="entry name" value="Glyco_18"/>
    <property type="match status" value="1"/>
</dbReference>
<dbReference type="PROSITE" id="PS51910">
    <property type="entry name" value="GH18_2"/>
    <property type="match status" value="1"/>
</dbReference>
<dbReference type="CDD" id="cd02872">
    <property type="entry name" value="GH18_chitolectin_chitotriosidase"/>
    <property type="match status" value="1"/>
</dbReference>
<feature type="compositionally biased region" description="Polar residues" evidence="13">
    <location>
        <begin position="445"/>
        <end position="470"/>
    </location>
</feature>
<keyword evidence="7" id="KW-0146">Chitin degradation</keyword>
<feature type="compositionally biased region" description="Basic residues" evidence="13">
    <location>
        <begin position="1243"/>
        <end position="1252"/>
    </location>
</feature>
<feature type="compositionally biased region" description="Low complexity" evidence="13">
    <location>
        <begin position="480"/>
        <end position="489"/>
    </location>
</feature>
<evidence type="ECO:0000259" key="16">
    <source>
        <dbReference type="PROSITE" id="PS51910"/>
    </source>
</evidence>
<feature type="compositionally biased region" description="Low complexity" evidence="13">
    <location>
        <begin position="1975"/>
        <end position="1985"/>
    </location>
</feature>
<dbReference type="GO" id="GO:0006032">
    <property type="term" value="P:chitin catabolic process"/>
    <property type="evidence" value="ECO:0007669"/>
    <property type="project" value="UniProtKB-KW"/>
</dbReference>
<feature type="compositionally biased region" description="Low complexity" evidence="13">
    <location>
        <begin position="2576"/>
        <end position="2596"/>
    </location>
</feature>
<dbReference type="InterPro" id="IPR001579">
    <property type="entry name" value="Glyco_hydro_18_chit_AS"/>
</dbReference>
<dbReference type="InterPro" id="IPR001223">
    <property type="entry name" value="Glyco_hydro18_cat"/>
</dbReference>
<feature type="compositionally biased region" description="Polar residues" evidence="13">
    <location>
        <begin position="1285"/>
        <end position="1297"/>
    </location>
</feature>
<dbReference type="Gene3D" id="3.10.50.10">
    <property type="match status" value="1"/>
</dbReference>
<feature type="region of interest" description="Disordered" evidence="13">
    <location>
        <begin position="425"/>
        <end position="508"/>
    </location>
</feature>
<feature type="compositionally biased region" description="Low complexity" evidence="13">
    <location>
        <begin position="728"/>
        <end position="744"/>
    </location>
</feature>
<feature type="compositionally biased region" description="Basic and acidic residues" evidence="13">
    <location>
        <begin position="2060"/>
        <end position="2069"/>
    </location>
</feature>
<feature type="region of interest" description="Disordered" evidence="13">
    <location>
        <begin position="1773"/>
        <end position="2071"/>
    </location>
</feature>
<feature type="compositionally biased region" description="Polar residues" evidence="13">
    <location>
        <begin position="1043"/>
        <end position="1061"/>
    </location>
</feature>
<feature type="compositionally biased region" description="Polar residues" evidence="13">
    <location>
        <begin position="938"/>
        <end position="962"/>
    </location>
</feature>
<feature type="compositionally biased region" description="Basic and acidic residues" evidence="13">
    <location>
        <begin position="866"/>
        <end position="881"/>
    </location>
</feature>
<keyword evidence="6 12" id="KW-0378">Hydrolase</keyword>
<feature type="compositionally biased region" description="Polar residues" evidence="13">
    <location>
        <begin position="1792"/>
        <end position="1801"/>
    </location>
</feature>
<keyword evidence="4" id="KW-0147">Chitin-binding</keyword>
<feature type="region of interest" description="Disordered" evidence="13">
    <location>
        <begin position="1207"/>
        <end position="1327"/>
    </location>
</feature>
<feature type="compositionally biased region" description="Acidic residues" evidence="13">
    <location>
        <begin position="828"/>
        <end position="837"/>
    </location>
</feature>
<keyword evidence="11" id="KW-0624">Polysaccharide degradation</keyword>
<dbReference type="GO" id="GO:0000272">
    <property type="term" value="P:polysaccharide catabolic process"/>
    <property type="evidence" value="ECO:0007669"/>
    <property type="project" value="UniProtKB-KW"/>
</dbReference>
<gene>
    <name evidence="17" type="ORF">AaeL_AAEL012467</name>
</gene>
<evidence type="ECO:0000256" key="9">
    <source>
        <dbReference type="ARBA" id="ARBA00023277"/>
    </source>
</evidence>
<feature type="compositionally biased region" description="Low complexity" evidence="13">
    <location>
        <begin position="576"/>
        <end position="593"/>
    </location>
</feature>
<dbReference type="PANTHER" id="PTHR11177">
    <property type="entry name" value="CHITINASE"/>
    <property type="match status" value="1"/>
</dbReference>
<feature type="compositionally biased region" description="Basic residues" evidence="13">
    <location>
        <begin position="433"/>
        <end position="442"/>
    </location>
</feature>
<comment type="catalytic activity">
    <reaction evidence="1">
        <text>Random endo-hydrolysis of N-acetyl-beta-D-glucosaminide (1-&gt;4)-beta-linkages in chitin and chitodextrins.</text>
        <dbReference type="EC" id="3.2.1.14"/>
    </reaction>
</comment>
<evidence type="ECO:0000256" key="8">
    <source>
        <dbReference type="ARBA" id="ARBA00023157"/>
    </source>
</evidence>
<feature type="domain" description="Chitin-binding type-2" evidence="15">
    <location>
        <begin position="513"/>
        <end position="572"/>
    </location>
</feature>
<dbReference type="FunFam" id="2.170.140.10:FF:000005">
    <property type="entry name" value="Acidic mammalian chitinase"/>
    <property type="match status" value="1"/>
</dbReference>
<reference evidence="17" key="2">
    <citation type="journal article" date="2007" name="Science">
        <title>Genome sequence of Aedes aegypti, a major arbovirus vector.</title>
        <authorList>
            <person name="Nene V."/>
            <person name="Wortman J.R."/>
            <person name="Lawson D."/>
            <person name="Haas B."/>
            <person name="Kodira C."/>
            <person name="Tu Z.J."/>
            <person name="Loftus B."/>
            <person name="Xi Z."/>
            <person name="Megy K."/>
            <person name="Grabherr M."/>
            <person name="Ren Q."/>
            <person name="Zdobnov E.M."/>
            <person name="Lobo N.F."/>
            <person name="Campbell K.S."/>
            <person name="Brown S.E."/>
            <person name="Bonaldo M.F."/>
            <person name="Zhu J."/>
            <person name="Sinkins S.P."/>
            <person name="Hogenkamp D.G."/>
            <person name="Amedeo P."/>
            <person name="Arensburger P."/>
            <person name="Atkinson P.W."/>
            <person name="Bidwell S."/>
            <person name="Biedler J."/>
            <person name="Birney E."/>
            <person name="Bruggner R.V."/>
            <person name="Costas J."/>
            <person name="Coy M.R."/>
            <person name="Crabtree J."/>
            <person name="Crawford M."/>
            <person name="Debruyn B."/>
            <person name="Decaprio D."/>
            <person name="Eiglmeier K."/>
            <person name="Eisenstadt E."/>
            <person name="El-Dorry H."/>
            <person name="Gelbart W.M."/>
            <person name="Gomes S.L."/>
            <person name="Hammond M."/>
            <person name="Hannick L.I."/>
            <person name="Hogan J.R."/>
            <person name="Holmes M.H."/>
            <person name="Jaffe D."/>
            <person name="Johnston J.S."/>
            <person name="Kennedy R.C."/>
            <person name="Koo H."/>
            <person name="Kravitz S."/>
            <person name="Kriventseva E.V."/>
            <person name="Kulp D."/>
            <person name="Labutti K."/>
            <person name="Lee E."/>
            <person name="Li S."/>
            <person name="Lovin D.D."/>
            <person name="Mao C."/>
            <person name="Mauceli E."/>
            <person name="Menck C.F."/>
            <person name="Miller J.R."/>
            <person name="Montgomery P."/>
            <person name="Mori A."/>
            <person name="Nascimento A.L."/>
            <person name="Naveira H.F."/>
            <person name="Nusbaum C."/>
            <person name="O'leary S."/>
            <person name="Orvis J."/>
            <person name="Pertea M."/>
            <person name="Quesneville H."/>
            <person name="Reidenbach K.R."/>
            <person name="Rogers Y.H."/>
            <person name="Roth C.W."/>
            <person name="Schneider J.R."/>
            <person name="Schatz M."/>
            <person name="Shumway M."/>
            <person name="Stanke M."/>
            <person name="Stinson E.O."/>
            <person name="Tubio J.M."/>
            <person name="Vanzee J.P."/>
            <person name="Verjovski-Almeida S."/>
            <person name="Werner D."/>
            <person name="White O."/>
            <person name="Wyder S."/>
            <person name="Zeng Q."/>
            <person name="Zhao Q."/>
            <person name="Zhao Y."/>
            <person name="Hill C.A."/>
            <person name="Raikhel A.S."/>
            <person name="Soares M.B."/>
            <person name="Knudson D.L."/>
            <person name="Lee N.H."/>
            <person name="Galagan J."/>
            <person name="Salzberg S.L."/>
            <person name="Paulsen I.T."/>
            <person name="Dimopoulos G."/>
            <person name="Collins F.H."/>
            <person name="Birren B."/>
            <person name="Fraser-Liggett C.M."/>
            <person name="Severson D.W."/>
        </authorList>
    </citation>
    <scope>NUCLEOTIDE SEQUENCE [LARGE SCALE GENOMIC DNA]</scope>
    <source>
        <strain evidence="17">Liverpool</strain>
    </source>
</reference>
<reference evidence="17" key="3">
    <citation type="submission" date="2012-09" db="EMBL/GenBank/DDBJ databases">
        <authorList>
            <consortium name="VectorBase"/>
        </authorList>
    </citation>
    <scope>NUCLEOTIDE SEQUENCE</scope>
    <source>
        <strain evidence="17">Liverpool</strain>
    </source>
</reference>
<dbReference type="EC" id="3.2.1.14" evidence="3"/>
<evidence type="ECO:0000256" key="1">
    <source>
        <dbReference type="ARBA" id="ARBA00000822"/>
    </source>
</evidence>
<evidence type="ECO:0000259" key="15">
    <source>
        <dbReference type="PROSITE" id="PS50940"/>
    </source>
</evidence>
<evidence type="ECO:0000256" key="4">
    <source>
        <dbReference type="ARBA" id="ARBA00022669"/>
    </source>
</evidence>
<dbReference type="FunFam" id="3.20.20.80:FF:000007">
    <property type="entry name" value="Acidic mammalian chitinase"/>
    <property type="match status" value="1"/>
</dbReference>
<protein>
    <recommendedName>
        <fullName evidence="3">chitinase</fullName>
        <ecNumber evidence="3">3.2.1.14</ecNumber>
    </recommendedName>
</protein>
<dbReference type="OMA" id="SDETHYT"/>
<keyword evidence="5 14" id="KW-0732">Signal</keyword>
<feature type="compositionally biased region" description="Low complexity" evidence="13">
    <location>
        <begin position="1608"/>
        <end position="1623"/>
    </location>
</feature>
<dbReference type="EMBL" id="CH477885">
    <property type="protein sequence ID" value="EAT35358.1"/>
    <property type="molecule type" value="Genomic_DNA"/>
</dbReference>